<evidence type="ECO:0000313" key="3">
    <source>
        <dbReference type="Ensembl" id="ENSSLDP00000002680.1"/>
    </source>
</evidence>
<evidence type="ECO:0000259" key="2">
    <source>
        <dbReference type="Pfam" id="PF15248"/>
    </source>
</evidence>
<accession>A0A3B4WFL4</accession>
<dbReference type="Pfam" id="PF15248">
    <property type="entry name" value="DUF4587"/>
    <property type="match status" value="1"/>
</dbReference>
<dbReference type="InterPro" id="IPR038915">
    <property type="entry name" value="PRR29-like"/>
</dbReference>
<proteinExistence type="predicted"/>
<dbReference type="InterPro" id="IPR027904">
    <property type="entry name" value="DUF4587"/>
</dbReference>
<feature type="domain" description="DUF4587" evidence="2">
    <location>
        <begin position="14"/>
        <end position="84"/>
    </location>
</feature>
<dbReference type="PANTHER" id="PTHR28604:SF1">
    <property type="entry name" value="PROLINE-RICH PROTEIN 29"/>
    <property type="match status" value="1"/>
</dbReference>
<feature type="region of interest" description="Disordered" evidence="1">
    <location>
        <begin position="102"/>
        <end position="145"/>
    </location>
</feature>
<dbReference type="AlphaFoldDB" id="A0A3B4WFL4"/>
<name>A0A3B4WFL4_SERLL</name>
<protein>
    <submittedName>
        <fullName evidence="3">Proline-rich protein 29-like</fullName>
    </submittedName>
</protein>
<reference evidence="3" key="1">
    <citation type="submission" date="2025-08" db="UniProtKB">
        <authorList>
            <consortium name="Ensembl"/>
        </authorList>
    </citation>
    <scope>IDENTIFICATION</scope>
</reference>
<dbReference type="GeneTree" id="ENSGT00940000179303"/>
<organism evidence="3 4">
    <name type="scientific">Seriola lalandi dorsalis</name>
    <dbReference type="NCBI Taxonomy" id="1841481"/>
    <lineage>
        <taxon>Eukaryota</taxon>
        <taxon>Metazoa</taxon>
        <taxon>Chordata</taxon>
        <taxon>Craniata</taxon>
        <taxon>Vertebrata</taxon>
        <taxon>Euteleostomi</taxon>
        <taxon>Actinopterygii</taxon>
        <taxon>Neopterygii</taxon>
        <taxon>Teleostei</taxon>
        <taxon>Neoteleostei</taxon>
        <taxon>Acanthomorphata</taxon>
        <taxon>Carangaria</taxon>
        <taxon>Carangiformes</taxon>
        <taxon>Carangidae</taxon>
        <taxon>Seriola</taxon>
    </lineage>
</organism>
<evidence type="ECO:0000256" key="1">
    <source>
        <dbReference type="SAM" id="MobiDB-lite"/>
    </source>
</evidence>
<sequence length="145" mass="15564">MMPPGLAPSIMPGGHVKEDLVELMMIQNAQMHQVVMNNMTMSALGSSGSSGPPPGPGRYQTWAPRDLVIIQDSEADPEIYHHYYQSAPYLSCPSWLLPSLVYQEDPNKPTSAPPHRDSPAVPPPPPPGATTATVEVNVTPAAENN</sequence>
<dbReference type="PANTHER" id="PTHR28604">
    <property type="match status" value="1"/>
</dbReference>
<keyword evidence="4" id="KW-1185">Reference proteome</keyword>
<dbReference type="Ensembl" id="ENSSLDT00000002790.1">
    <property type="protein sequence ID" value="ENSSLDP00000002680.1"/>
    <property type="gene ID" value="ENSSLDG00000002155.1"/>
</dbReference>
<dbReference type="Proteomes" id="UP000261360">
    <property type="component" value="Unplaced"/>
</dbReference>
<reference evidence="3" key="2">
    <citation type="submission" date="2025-09" db="UniProtKB">
        <authorList>
            <consortium name="Ensembl"/>
        </authorList>
    </citation>
    <scope>IDENTIFICATION</scope>
</reference>
<evidence type="ECO:0000313" key="4">
    <source>
        <dbReference type="Proteomes" id="UP000261360"/>
    </source>
</evidence>